<evidence type="ECO:0000256" key="3">
    <source>
        <dbReference type="ARBA" id="ARBA00023295"/>
    </source>
</evidence>
<dbReference type="EMBL" id="BAAAFZ010000001">
    <property type="protein sequence ID" value="GAA0566092.1"/>
    <property type="molecule type" value="Genomic_DNA"/>
</dbReference>
<dbReference type="InterPro" id="IPR001360">
    <property type="entry name" value="Glyco_hydro_1"/>
</dbReference>
<dbReference type="PANTHER" id="PTHR10353">
    <property type="entry name" value="GLYCOSYL HYDROLASE"/>
    <property type="match status" value="1"/>
</dbReference>
<dbReference type="Gene3D" id="3.20.20.80">
    <property type="entry name" value="Glycosidases"/>
    <property type="match status" value="1"/>
</dbReference>
<dbReference type="PANTHER" id="PTHR10353:SF36">
    <property type="entry name" value="LP05116P"/>
    <property type="match status" value="1"/>
</dbReference>
<evidence type="ECO:0000256" key="1">
    <source>
        <dbReference type="ARBA" id="ARBA00010838"/>
    </source>
</evidence>
<evidence type="ECO:0000313" key="6">
    <source>
        <dbReference type="EMBL" id="GAA0566092.1"/>
    </source>
</evidence>
<proteinExistence type="inferred from homology"/>
<keyword evidence="5" id="KW-0732">Signal</keyword>
<evidence type="ECO:0000256" key="4">
    <source>
        <dbReference type="RuleBase" id="RU003690"/>
    </source>
</evidence>
<dbReference type="SUPFAM" id="SSF51445">
    <property type="entry name" value="(Trans)glycosidases"/>
    <property type="match status" value="1"/>
</dbReference>
<evidence type="ECO:0000256" key="2">
    <source>
        <dbReference type="ARBA" id="ARBA00022801"/>
    </source>
</evidence>
<dbReference type="Proteomes" id="UP001501588">
    <property type="component" value="Unassembled WGS sequence"/>
</dbReference>
<feature type="chain" id="PRO_5046059965" description="Glycosyl hydrolase family protein" evidence="5">
    <location>
        <begin position="25"/>
        <end position="253"/>
    </location>
</feature>
<keyword evidence="3" id="KW-0326">Glycosidase</keyword>
<evidence type="ECO:0008006" key="8">
    <source>
        <dbReference type="Google" id="ProtNLM"/>
    </source>
</evidence>
<reference evidence="7" key="1">
    <citation type="journal article" date="2019" name="Int. J. Syst. Evol. Microbiol.">
        <title>The Global Catalogue of Microorganisms (GCM) 10K type strain sequencing project: providing services to taxonomists for standard genome sequencing and annotation.</title>
        <authorList>
            <consortium name="The Broad Institute Genomics Platform"/>
            <consortium name="The Broad Institute Genome Sequencing Center for Infectious Disease"/>
            <person name="Wu L."/>
            <person name="Ma J."/>
        </authorList>
    </citation>
    <scope>NUCLEOTIDE SEQUENCE [LARGE SCALE GENOMIC DNA]</scope>
    <source>
        <strain evidence="7">JCM 9933</strain>
    </source>
</reference>
<gene>
    <name evidence="6" type="ORF">GCM10009416_00020</name>
</gene>
<evidence type="ECO:0000313" key="7">
    <source>
        <dbReference type="Proteomes" id="UP001501588"/>
    </source>
</evidence>
<feature type="signal peptide" evidence="5">
    <location>
        <begin position="1"/>
        <end position="24"/>
    </location>
</feature>
<dbReference type="Pfam" id="PF00232">
    <property type="entry name" value="Glyco_hydro_1"/>
    <property type="match status" value="1"/>
</dbReference>
<sequence length="253" mass="26612">MPPTRRALMGAPLGVAALSVPATAAGSFPPGFSWGFAASSAQTEGDAGSRGRSIWDDFAERPGAIRDGSAPAEGTGFAQRFAEDLGLAAGRGGANAFRFSIAWPRVQPEGVGAPNPTGLAFYDRLLDAMLARGLEPWPTLYHWDLPSALQARGGWPERDTAHRFADYAAFVGRRFGDRLRRALVLNEAEVHAMEGHGQASHAPGLASRGAFFAAAHHLNLGQGLAVRALRAEAPRTALGSAMSLRPVQPARPG</sequence>
<evidence type="ECO:0000256" key="5">
    <source>
        <dbReference type="SAM" id="SignalP"/>
    </source>
</evidence>
<comment type="caution">
    <text evidence="6">The sequence shown here is derived from an EMBL/GenBank/DDBJ whole genome shotgun (WGS) entry which is preliminary data.</text>
</comment>
<name>A0ABP3PI75_9PROT</name>
<comment type="similarity">
    <text evidence="1 4">Belongs to the glycosyl hydrolase 1 family.</text>
</comment>
<organism evidence="6 7">
    <name type="scientific">Craurococcus roseus</name>
    <dbReference type="NCBI Taxonomy" id="77585"/>
    <lineage>
        <taxon>Bacteria</taxon>
        <taxon>Pseudomonadati</taxon>
        <taxon>Pseudomonadota</taxon>
        <taxon>Alphaproteobacteria</taxon>
        <taxon>Acetobacterales</taxon>
        <taxon>Acetobacteraceae</taxon>
        <taxon>Craurococcus</taxon>
    </lineage>
</organism>
<keyword evidence="2" id="KW-0378">Hydrolase</keyword>
<dbReference type="InterPro" id="IPR017853">
    <property type="entry name" value="GH"/>
</dbReference>
<protein>
    <recommendedName>
        <fullName evidence="8">Glycosyl hydrolase family protein</fullName>
    </recommendedName>
</protein>
<keyword evidence="7" id="KW-1185">Reference proteome</keyword>
<accession>A0ABP3PI75</accession>